<dbReference type="PANTHER" id="PTHR45653">
    <property type="entry name" value="DEDICATOR OF CYTOKINESIS"/>
    <property type="match status" value="1"/>
</dbReference>
<dbReference type="PANTHER" id="PTHR45653:SF4">
    <property type="entry name" value="DEDICATOR OF CYTOKINESIS PROTEIN 3"/>
    <property type="match status" value="1"/>
</dbReference>
<evidence type="ECO:0000313" key="1">
    <source>
        <dbReference type="EMBL" id="KAJ8333248.1"/>
    </source>
</evidence>
<dbReference type="SUPFAM" id="SSF50044">
    <property type="entry name" value="SH3-domain"/>
    <property type="match status" value="1"/>
</dbReference>
<dbReference type="AlphaFoldDB" id="A0A9Q1E6Q1"/>
<evidence type="ECO:0000313" key="2">
    <source>
        <dbReference type="Proteomes" id="UP001152622"/>
    </source>
</evidence>
<organism evidence="1 2">
    <name type="scientific">Synaphobranchus kaupii</name>
    <name type="common">Kaup's arrowtooth eel</name>
    <dbReference type="NCBI Taxonomy" id="118154"/>
    <lineage>
        <taxon>Eukaryota</taxon>
        <taxon>Metazoa</taxon>
        <taxon>Chordata</taxon>
        <taxon>Craniata</taxon>
        <taxon>Vertebrata</taxon>
        <taxon>Euteleostomi</taxon>
        <taxon>Actinopterygii</taxon>
        <taxon>Neopterygii</taxon>
        <taxon>Teleostei</taxon>
        <taxon>Anguilliformes</taxon>
        <taxon>Synaphobranchidae</taxon>
        <taxon>Synaphobranchus</taxon>
    </lineage>
</organism>
<dbReference type="GO" id="GO:0031267">
    <property type="term" value="F:small GTPase binding"/>
    <property type="evidence" value="ECO:0007669"/>
    <property type="project" value="TreeGrafter"/>
</dbReference>
<evidence type="ECO:0008006" key="3">
    <source>
        <dbReference type="Google" id="ProtNLM"/>
    </source>
</evidence>
<accession>A0A9Q1E6Q1</accession>
<dbReference type="InterPro" id="IPR026791">
    <property type="entry name" value="DOCK"/>
</dbReference>
<dbReference type="EMBL" id="JAINUF010000024">
    <property type="protein sequence ID" value="KAJ8333248.1"/>
    <property type="molecule type" value="Genomic_DNA"/>
</dbReference>
<protein>
    <recommendedName>
        <fullName evidence="3">SH3 domain-containing protein</fullName>
    </recommendedName>
</protein>
<dbReference type="GO" id="GO:0005085">
    <property type="term" value="F:guanyl-nucleotide exchange factor activity"/>
    <property type="evidence" value="ECO:0007669"/>
    <property type="project" value="InterPro"/>
</dbReference>
<dbReference type="GO" id="GO:0005886">
    <property type="term" value="C:plasma membrane"/>
    <property type="evidence" value="ECO:0007669"/>
    <property type="project" value="TreeGrafter"/>
</dbReference>
<dbReference type="Gene3D" id="2.30.30.40">
    <property type="entry name" value="SH3 Domains"/>
    <property type="match status" value="1"/>
</dbReference>
<sequence>MWIPTEEEKIGVVISSFRGAVSQGLVLEIGETVQILEKSEGWYRGFSTKRPAIKVSLPVLSSQLSPGFSLHSIHIPPVYLDKYGF</sequence>
<dbReference type="InterPro" id="IPR036028">
    <property type="entry name" value="SH3-like_dom_sf"/>
</dbReference>
<gene>
    <name evidence="1" type="ORF">SKAU_G00421440</name>
</gene>
<reference evidence="1" key="1">
    <citation type="journal article" date="2023" name="Science">
        <title>Genome structures resolve the early diversification of teleost fishes.</title>
        <authorList>
            <person name="Parey E."/>
            <person name="Louis A."/>
            <person name="Montfort J."/>
            <person name="Bouchez O."/>
            <person name="Roques C."/>
            <person name="Iampietro C."/>
            <person name="Lluch J."/>
            <person name="Castinel A."/>
            <person name="Donnadieu C."/>
            <person name="Desvignes T."/>
            <person name="Floi Bucao C."/>
            <person name="Jouanno E."/>
            <person name="Wen M."/>
            <person name="Mejri S."/>
            <person name="Dirks R."/>
            <person name="Jansen H."/>
            <person name="Henkel C."/>
            <person name="Chen W.J."/>
            <person name="Zahm M."/>
            <person name="Cabau C."/>
            <person name="Klopp C."/>
            <person name="Thompson A.W."/>
            <person name="Robinson-Rechavi M."/>
            <person name="Braasch I."/>
            <person name="Lecointre G."/>
            <person name="Bobe J."/>
            <person name="Postlethwait J.H."/>
            <person name="Berthelot C."/>
            <person name="Roest Crollius H."/>
            <person name="Guiguen Y."/>
        </authorList>
    </citation>
    <scope>NUCLEOTIDE SEQUENCE</scope>
    <source>
        <strain evidence="1">WJC10195</strain>
    </source>
</reference>
<keyword evidence="2" id="KW-1185">Reference proteome</keyword>
<dbReference type="GO" id="GO:0007264">
    <property type="term" value="P:small GTPase-mediated signal transduction"/>
    <property type="evidence" value="ECO:0007669"/>
    <property type="project" value="InterPro"/>
</dbReference>
<dbReference type="Proteomes" id="UP001152622">
    <property type="component" value="Chromosome 24"/>
</dbReference>
<name>A0A9Q1E6Q1_SYNKA</name>
<dbReference type="OrthoDB" id="18896at2759"/>
<dbReference type="GO" id="GO:0005737">
    <property type="term" value="C:cytoplasm"/>
    <property type="evidence" value="ECO:0007669"/>
    <property type="project" value="TreeGrafter"/>
</dbReference>
<comment type="caution">
    <text evidence="1">The sequence shown here is derived from an EMBL/GenBank/DDBJ whole genome shotgun (WGS) entry which is preliminary data.</text>
</comment>
<proteinExistence type="predicted"/>